<accession>A0A518KCN2</accession>
<protein>
    <submittedName>
        <fullName evidence="2">Helix-turn-helix domain protein</fullName>
    </submittedName>
</protein>
<keyword evidence="3" id="KW-1185">Reference proteome</keyword>
<dbReference type="Pfam" id="PF12728">
    <property type="entry name" value="HTH_17"/>
    <property type="match status" value="1"/>
</dbReference>
<dbReference type="EMBL" id="CP036349">
    <property type="protein sequence ID" value="QDV75563.1"/>
    <property type="molecule type" value="Genomic_DNA"/>
</dbReference>
<proteinExistence type="predicted"/>
<dbReference type="AlphaFoldDB" id="A0A518KCN2"/>
<dbReference type="NCBIfam" id="TIGR01764">
    <property type="entry name" value="excise"/>
    <property type="match status" value="1"/>
</dbReference>
<feature type="domain" description="Helix-turn-helix" evidence="1">
    <location>
        <begin position="11"/>
        <end position="59"/>
    </location>
</feature>
<dbReference type="SUPFAM" id="SSF46955">
    <property type="entry name" value="Putative DNA-binding domain"/>
    <property type="match status" value="1"/>
</dbReference>
<organism evidence="2 3">
    <name type="scientific">Botrimarina mediterranea</name>
    <dbReference type="NCBI Taxonomy" id="2528022"/>
    <lineage>
        <taxon>Bacteria</taxon>
        <taxon>Pseudomonadati</taxon>
        <taxon>Planctomycetota</taxon>
        <taxon>Planctomycetia</taxon>
        <taxon>Pirellulales</taxon>
        <taxon>Lacipirellulaceae</taxon>
        <taxon>Botrimarina</taxon>
    </lineage>
</organism>
<dbReference type="Proteomes" id="UP000316426">
    <property type="component" value="Chromosome"/>
</dbReference>
<dbReference type="InterPro" id="IPR009061">
    <property type="entry name" value="DNA-bd_dom_put_sf"/>
</dbReference>
<reference evidence="2 3" key="1">
    <citation type="submission" date="2019-02" db="EMBL/GenBank/DDBJ databases">
        <title>Deep-cultivation of Planctomycetes and their phenomic and genomic characterization uncovers novel biology.</title>
        <authorList>
            <person name="Wiegand S."/>
            <person name="Jogler M."/>
            <person name="Boedeker C."/>
            <person name="Pinto D."/>
            <person name="Vollmers J."/>
            <person name="Rivas-Marin E."/>
            <person name="Kohn T."/>
            <person name="Peeters S.H."/>
            <person name="Heuer A."/>
            <person name="Rast P."/>
            <person name="Oberbeckmann S."/>
            <person name="Bunk B."/>
            <person name="Jeske O."/>
            <person name="Meyerdierks A."/>
            <person name="Storesund J.E."/>
            <person name="Kallscheuer N."/>
            <person name="Luecker S."/>
            <person name="Lage O.M."/>
            <person name="Pohl T."/>
            <person name="Merkel B.J."/>
            <person name="Hornburger P."/>
            <person name="Mueller R.-W."/>
            <person name="Bruemmer F."/>
            <person name="Labrenz M."/>
            <person name="Spormann A.M."/>
            <person name="Op den Camp H."/>
            <person name="Overmann J."/>
            <person name="Amann R."/>
            <person name="Jetten M.S.M."/>
            <person name="Mascher T."/>
            <person name="Medema M.H."/>
            <person name="Devos D.P."/>
            <person name="Kaster A.-K."/>
            <person name="Ovreas L."/>
            <person name="Rohde M."/>
            <person name="Galperin M.Y."/>
            <person name="Jogler C."/>
        </authorList>
    </citation>
    <scope>NUCLEOTIDE SEQUENCE [LARGE SCALE GENOMIC DNA]</scope>
    <source>
        <strain evidence="2 3">Spa11</strain>
    </source>
</reference>
<dbReference type="InterPro" id="IPR041657">
    <property type="entry name" value="HTH_17"/>
</dbReference>
<dbReference type="InterPro" id="IPR010093">
    <property type="entry name" value="SinI_DNA-bd"/>
</dbReference>
<dbReference type="KEGG" id="bmei:Spa11_37820"/>
<gene>
    <name evidence="2" type="ORF">Spa11_37820</name>
</gene>
<evidence type="ECO:0000259" key="1">
    <source>
        <dbReference type="Pfam" id="PF12728"/>
    </source>
</evidence>
<evidence type="ECO:0000313" key="2">
    <source>
        <dbReference type="EMBL" id="QDV75563.1"/>
    </source>
</evidence>
<sequence length="77" mass="8650">MSNEHENSDGMLTIQQVAERLNVSARLVYKLASTGALKAYRIGGAIRITTAQLTEYLGQCELPKAERHKRQLKHLDL</sequence>
<name>A0A518KCN2_9BACT</name>
<dbReference type="RefSeq" id="WP_145114997.1">
    <property type="nucleotide sequence ID" value="NZ_CP036349.1"/>
</dbReference>
<dbReference type="GO" id="GO:0003677">
    <property type="term" value="F:DNA binding"/>
    <property type="evidence" value="ECO:0007669"/>
    <property type="project" value="InterPro"/>
</dbReference>
<evidence type="ECO:0000313" key="3">
    <source>
        <dbReference type="Proteomes" id="UP000316426"/>
    </source>
</evidence>